<reference evidence="1" key="1">
    <citation type="submission" date="2022-12" db="EMBL/GenBank/DDBJ databases">
        <title>Chromosome-level genome assembly of the bean flower thrips Megalurothrips usitatus.</title>
        <authorList>
            <person name="Ma L."/>
            <person name="Liu Q."/>
            <person name="Li H."/>
            <person name="Cai W."/>
        </authorList>
    </citation>
    <scope>NUCLEOTIDE SEQUENCE</scope>
    <source>
        <strain evidence="1">Cailab_2022a</strain>
    </source>
</reference>
<proteinExistence type="predicted"/>
<organism evidence="1 2">
    <name type="scientific">Megalurothrips usitatus</name>
    <name type="common">bean blossom thrips</name>
    <dbReference type="NCBI Taxonomy" id="439358"/>
    <lineage>
        <taxon>Eukaryota</taxon>
        <taxon>Metazoa</taxon>
        <taxon>Ecdysozoa</taxon>
        <taxon>Arthropoda</taxon>
        <taxon>Hexapoda</taxon>
        <taxon>Insecta</taxon>
        <taxon>Pterygota</taxon>
        <taxon>Neoptera</taxon>
        <taxon>Paraneoptera</taxon>
        <taxon>Thysanoptera</taxon>
        <taxon>Terebrantia</taxon>
        <taxon>Thripoidea</taxon>
        <taxon>Thripidae</taxon>
        <taxon>Megalurothrips</taxon>
    </lineage>
</organism>
<sequence length="82" mass="9121">MHSSPRNLSKRRRPSTHFLSASRSLCSWRPSASALLCHDRLEARRPSPLEALELLLTGSPPCVLHASKDAFPVWIISSGFLI</sequence>
<gene>
    <name evidence="1" type="ORF">ONE63_004714</name>
</gene>
<evidence type="ECO:0000313" key="1">
    <source>
        <dbReference type="EMBL" id="KAJ1519422.1"/>
    </source>
</evidence>
<keyword evidence="2" id="KW-1185">Reference proteome</keyword>
<name>A0AAV7X460_9NEOP</name>
<dbReference type="EMBL" id="JAPTSV010000016">
    <property type="protein sequence ID" value="KAJ1519422.1"/>
    <property type="molecule type" value="Genomic_DNA"/>
</dbReference>
<dbReference type="AlphaFoldDB" id="A0AAV7X460"/>
<evidence type="ECO:0000313" key="2">
    <source>
        <dbReference type="Proteomes" id="UP001075354"/>
    </source>
</evidence>
<comment type="caution">
    <text evidence="1">The sequence shown here is derived from an EMBL/GenBank/DDBJ whole genome shotgun (WGS) entry which is preliminary data.</text>
</comment>
<accession>A0AAV7X460</accession>
<dbReference type="Proteomes" id="UP001075354">
    <property type="component" value="Chromosome 16"/>
</dbReference>
<protein>
    <submittedName>
        <fullName evidence="1">Uncharacterized protein</fullName>
    </submittedName>
</protein>